<dbReference type="Gene3D" id="3.40.50.970">
    <property type="match status" value="1"/>
</dbReference>
<comment type="caution">
    <text evidence="16">The sequence shown here is derived from an EMBL/GenBank/DDBJ whole genome shotgun (WGS) entry which is preliminary data.</text>
</comment>
<keyword evidence="12" id="KW-0539">Nucleus</keyword>
<keyword evidence="7" id="KW-0460">Magnesium</keyword>
<keyword evidence="17" id="KW-1185">Reference proteome</keyword>
<dbReference type="GO" id="GO:0005634">
    <property type="term" value="C:nucleus"/>
    <property type="evidence" value="ECO:0007669"/>
    <property type="project" value="UniProtKB-SubCell"/>
</dbReference>
<dbReference type="GO" id="GO:0004591">
    <property type="term" value="F:oxoglutarate dehydrogenase (succinyl-transferring) activity"/>
    <property type="evidence" value="ECO:0007669"/>
    <property type="project" value="UniProtKB-EC"/>
</dbReference>
<keyword evidence="10" id="KW-0496">Mitochondrion</keyword>
<keyword evidence="9" id="KW-0786">Thiamine pyrophosphate</keyword>
<feature type="signal peptide" evidence="15">
    <location>
        <begin position="1"/>
        <end position="17"/>
    </location>
</feature>
<proteinExistence type="inferred from homology"/>
<comment type="cofactor">
    <cofactor evidence="1">
        <name>Mg(2+)</name>
        <dbReference type="ChEBI" id="CHEBI:18420"/>
    </cofactor>
</comment>
<dbReference type="InterPro" id="IPR011603">
    <property type="entry name" value="2oxoglutarate_DH_E1"/>
</dbReference>
<evidence type="ECO:0000256" key="13">
    <source>
        <dbReference type="ARBA" id="ARBA00030680"/>
    </source>
</evidence>
<protein>
    <recommendedName>
        <fullName evidence="6">oxoglutarate dehydrogenase (succinyl-transferring)</fullName>
        <ecNumber evidence="6">1.2.4.2</ecNumber>
    </recommendedName>
    <alternativeName>
        <fullName evidence="13">Alpha-ketoglutarate dehydrogenase</fullName>
    </alternativeName>
</protein>
<comment type="similarity">
    <text evidence="5">Belongs to the alpha-ketoglutarate dehydrogenase family.</text>
</comment>
<dbReference type="Proteomes" id="UP001529510">
    <property type="component" value="Unassembled WGS sequence"/>
</dbReference>
<evidence type="ECO:0000313" key="16">
    <source>
        <dbReference type="EMBL" id="KAL0183095.1"/>
    </source>
</evidence>
<dbReference type="PANTHER" id="PTHR23152">
    <property type="entry name" value="2-OXOGLUTARATE DEHYDROGENASE"/>
    <property type="match status" value="1"/>
</dbReference>
<comment type="subcellular location">
    <subcellularLocation>
        <location evidence="4">Mitochondrion</location>
    </subcellularLocation>
    <subcellularLocation>
        <location evidence="3">Nucleus</location>
    </subcellularLocation>
</comment>
<keyword evidence="15" id="KW-0732">Signal</keyword>
<keyword evidence="11" id="KW-0324">Glycolysis</keyword>
<name>A0ABD0QAI0_CIRMR</name>
<evidence type="ECO:0000256" key="7">
    <source>
        <dbReference type="ARBA" id="ARBA00022842"/>
    </source>
</evidence>
<evidence type="ECO:0000256" key="4">
    <source>
        <dbReference type="ARBA" id="ARBA00004173"/>
    </source>
</evidence>
<gene>
    <name evidence="16" type="ORF">M9458_022470</name>
</gene>
<evidence type="ECO:0000256" key="3">
    <source>
        <dbReference type="ARBA" id="ARBA00004123"/>
    </source>
</evidence>
<evidence type="ECO:0000256" key="12">
    <source>
        <dbReference type="ARBA" id="ARBA00023242"/>
    </source>
</evidence>
<evidence type="ECO:0000256" key="8">
    <source>
        <dbReference type="ARBA" id="ARBA00023002"/>
    </source>
</evidence>
<reference evidence="16 17" key="1">
    <citation type="submission" date="2024-05" db="EMBL/GenBank/DDBJ databases">
        <title>Genome sequencing and assembly of Indian major carp, Cirrhinus mrigala (Hamilton, 1822).</title>
        <authorList>
            <person name="Mohindra V."/>
            <person name="Chowdhury L.M."/>
            <person name="Lal K."/>
            <person name="Jena J.K."/>
        </authorList>
    </citation>
    <scope>NUCLEOTIDE SEQUENCE [LARGE SCALE GENOMIC DNA]</scope>
    <source>
        <strain evidence="16">CM1030</strain>
        <tissue evidence="16">Blood</tissue>
    </source>
</reference>
<evidence type="ECO:0000256" key="5">
    <source>
        <dbReference type="ARBA" id="ARBA00006936"/>
    </source>
</evidence>
<evidence type="ECO:0000256" key="14">
    <source>
        <dbReference type="ARBA" id="ARBA00051042"/>
    </source>
</evidence>
<evidence type="ECO:0000313" key="17">
    <source>
        <dbReference type="Proteomes" id="UP001529510"/>
    </source>
</evidence>
<dbReference type="PANTHER" id="PTHR23152:SF7">
    <property type="entry name" value="2-OXOGLUTARATE DEHYDROGENASE COMPLEX COMPONENT E1"/>
    <property type="match status" value="1"/>
</dbReference>
<dbReference type="EMBL" id="JAMKFB020000010">
    <property type="protein sequence ID" value="KAL0183095.1"/>
    <property type="molecule type" value="Genomic_DNA"/>
</dbReference>
<dbReference type="SUPFAM" id="SSF52518">
    <property type="entry name" value="Thiamin diphosphate-binding fold (THDP-binding)"/>
    <property type="match status" value="1"/>
</dbReference>
<dbReference type="EC" id="1.2.4.2" evidence="6"/>
<evidence type="ECO:0000256" key="1">
    <source>
        <dbReference type="ARBA" id="ARBA00001946"/>
    </source>
</evidence>
<evidence type="ECO:0000256" key="9">
    <source>
        <dbReference type="ARBA" id="ARBA00023052"/>
    </source>
</evidence>
<keyword evidence="8" id="KW-0560">Oxidoreductase</keyword>
<dbReference type="Gene3D" id="1.10.287.1150">
    <property type="entry name" value="TPP helical domain"/>
    <property type="match status" value="1"/>
</dbReference>
<evidence type="ECO:0000256" key="11">
    <source>
        <dbReference type="ARBA" id="ARBA00023152"/>
    </source>
</evidence>
<dbReference type="AlphaFoldDB" id="A0ABD0QAI0"/>
<evidence type="ECO:0000256" key="6">
    <source>
        <dbReference type="ARBA" id="ARBA00012280"/>
    </source>
</evidence>
<dbReference type="GO" id="GO:0006096">
    <property type="term" value="P:glycolytic process"/>
    <property type="evidence" value="ECO:0007669"/>
    <property type="project" value="UniProtKB-KW"/>
</dbReference>
<feature type="chain" id="PRO_5044803363" description="oxoglutarate dehydrogenase (succinyl-transferring)" evidence="15">
    <location>
        <begin position="18"/>
        <end position="118"/>
    </location>
</feature>
<evidence type="ECO:0000256" key="10">
    <source>
        <dbReference type="ARBA" id="ARBA00023128"/>
    </source>
</evidence>
<feature type="non-terminal residue" evidence="16">
    <location>
        <position position="118"/>
    </location>
</feature>
<comment type="cofactor">
    <cofactor evidence="2">
        <name>thiamine diphosphate</name>
        <dbReference type="ChEBI" id="CHEBI:58937"/>
    </cofactor>
</comment>
<dbReference type="InterPro" id="IPR029061">
    <property type="entry name" value="THDP-binding"/>
</dbReference>
<comment type="catalytic activity">
    <reaction evidence="14">
        <text>N(6)-[(R)-lipoyl]-L-lysyl-[protein] + 2-oxoglutarate + H(+) = N(6)-[(R)-S(8)-succinyldihydrolipoyl]-L-lysyl-[protein] + CO2</text>
        <dbReference type="Rhea" id="RHEA:12188"/>
        <dbReference type="Rhea" id="RHEA-COMP:10474"/>
        <dbReference type="Rhea" id="RHEA-COMP:20092"/>
        <dbReference type="ChEBI" id="CHEBI:15378"/>
        <dbReference type="ChEBI" id="CHEBI:16526"/>
        <dbReference type="ChEBI" id="CHEBI:16810"/>
        <dbReference type="ChEBI" id="CHEBI:83099"/>
        <dbReference type="ChEBI" id="CHEBI:83120"/>
        <dbReference type="EC" id="1.2.4.2"/>
    </reaction>
    <physiologicalReaction direction="left-to-right" evidence="14">
        <dbReference type="Rhea" id="RHEA:12189"/>
    </physiologicalReaction>
</comment>
<accession>A0ABD0QAI0</accession>
<evidence type="ECO:0000256" key="2">
    <source>
        <dbReference type="ARBA" id="ARBA00001964"/>
    </source>
</evidence>
<evidence type="ECO:0000256" key="15">
    <source>
        <dbReference type="SAM" id="SignalP"/>
    </source>
</evidence>
<sequence>MSVGFAVLFCFACPSSPFPIHVFACLLPGFYGLEEADLDKVFRLPTTTFIGGSESALPLREIIRRLEMAYCQHIGVEFMFINDLQQCQWIREKFEKPGEMQFTLDEKRTLLARMVRST</sequence>
<dbReference type="GO" id="GO:0005739">
    <property type="term" value="C:mitochondrion"/>
    <property type="evidence" value="ECO:0007669"/>
    <property type="project" value="UniProtKB-SubCell"/>
</dbReference>
<organism evidence="16 17">
    <name type="scientific">Cirrhinus mrigala</name>
    <name type="common">Mrigala</name>
    <dbReference type="NCBI Taxonomy" id="683832"/>
    <lineage>
        <taxon>Eukaryota</taxon>
        <taxon>Metazoa</taxon>
        <taxon>Chordata</taxon>
        <taxon>Craniata</taxon>
        <taxon>Vertebrata</taxon>
        <taxon>Euteleostomi</taxon>
        <taxon>Actinopterygii</taxon>
        <taxon>Neopterygii</taxon>
        <taxon>Teleostei</taxon>
        <taxon>Ostariophysi</taxon>
        <taxon>Cypriniformes</taxon>
        <taxon>Cyprinidae</taxon>
        <taxon>Labeoninae</taxon>
        <taxon>Labeonini</taxon>
        <taxon>Cirrhinus</taxon>
    </lineage>
</organism>